<dbReference type="EMBL" id="JACWZY010000071">
    <property type="protein sequence ID" value="MBD2705781.1"/>
    <property type="molecule type" value="Genomic_DNA"/>
</dbReference>
<dbReference type="AlphaFoldDB" id="A0A927AWR3"/>
<dbReference type="Proteomes" id="UP000598820">
    <property type="component" value="Unassembled WGS sequence"/>
</dbReference>
<protein>
    <submittedName>
        <fullName evidence="1">Uncharacterized protein</fullName>
    </submittedName>
</protein>
<comment type="caution">
    <text evidence="1">The sequence shown here is derived from an EMBL/GenBank/DDBJ whole genome shotgun (WGS) entry which is preliminary data.</text>
</comment>
<dbReference type="SUPFAM" id="SSF48317">
    <property type="entry name" value="Acid phosphatase/Vanadium-dependent haloperoxidase"/>
    <property type="match status" value="1"/>
</dbReference>
<accession>A0A927AWR3</accession>
<name>A0A927AWR3_9BACT</name>
<sequence length="218" mass="24825">MKTTLMLALLVCTSLTYGQAPHVQEPVAEHYKQIGALSMRKNPARAWMDTIHYPPNEYGSSLTYVLVKPYYLTDEQVEILKTSVRPPANSSDQTRQELDHLSALQRSRTPEQIKRVEFLGNIGYWPSTDLLSSHSAYQQNLDLFFEGGEILGATCTAENYPKTAVLLKGVMRDMRVMEFTIKYHYIRPRPYHLETGLKLLTRIGSPSFASGHTLWAFI</sequence>
<dbReference type="Gene3D" id="1.20.144.10">
    <property type="entry name" value="Phosphatidic acid phosphatase type 2/haloperoxidase"/>
    <property type="match status" value="1"/>
</dbReference>
<dbReference type="InterPro" id="IPR036938">
    <property type="entry name" value="PAP2/HPO_sf"/>
</dbReference>
<proteinExistence type="predicted"/>
<dbReference type="RefSeq" id="WP_190893534.1">
    <property type="nucleotide sequence ID" value="NZ_JACWZY010000071.1"/>
</dbReference>
<evidence type="ECO:0000313" key="2">
    <source>
        <dbReference type="Proteomes" id="UP000598820"/>
    </source>
</evidence>
<keyword evidence="2" id="KW-1185">Reference proteome</keyword>
<evidence type="ECO:0000313" key="1">
    <source>
        <dbReference type="EMBL" id="MBD2705781.1"/>
    </source>
</evidence>
<reference evidence="1" key="1">
    <citation type="submission" date="2020-09" db="EMBL/GenBank/DDBJ databases">
        <authorList>
            <person name="Kim M.K."/>
        </authorList>
    </citation>
    <scope>NUCLEOTIDE SEQUENCE</scope>
    <source>
        <strain evidence="1">BT702</strain>
    </source>
</reference>
<gene>
    <name evidence="1" type="ORF">IC229_34585</name>
</gene>
<organism evidence="1 2">
    <name type="scientific">Spirosoma profusum</name>
    <dbReference type="NCBI Taxonomy" id="2771354"/>
    <lineage>
        <taxon>Bacteria</taxon>
        <taxon>Pseudomonadati</taxon>
        <taxon>Bacteroidota</taxon>
        <taxon>Cytophagia</taxon>
        <taxon>Cytophagales</taxon>
        <taxon>Cytophagaceae</taxon>
        <taxon>Spirosoma</taxon>
    </lineage>
</organism>